<evidence type="ECO:0000313" key="4">
    <source>
        <dbReference type="EMBL" id="EST07502.1"/>
    </source>
</evidence>
<dbReference type="PANTHER" id="PTHR11829">
    <property type="entry name" value="FORKHEAD BOX PROTEIN"/>
    <property type="match status" value="1"/>
</dbReference>
<dbReference type="InterPro" id="IPR001766">
    <property type="entry name" value="Fork_head_dom"/>
</dbReference>
<dbReference type="PRINTS" id="PR00053">
    <property type="entry name" value="FORKHEAD"/>
</dbReference>
<evidence type="ECO:0000256" key="1">
    <source>
        <dbReference type="ARBA" id="ARBA00023125"/>
    </source>
</evidence>
<evidence type="ECO:0000256" key="2">
    <source>
        <dbReference type="PROSITE-ProRule" id="PRU00089"/>
    </source>
</evidence>
<name>V5GNG7_KALBG</name>
<dbReference type="CDD" id="cd00059">
    <property type="entry name" value="FH_FOX"/>
    <property type="match status" value="1"/>
</dbReference>
<dbReference type="PROSITE" id="PS50039">
    <property type="entry name" value="FORK_HEAD_3"/>
    <property type="match status" value="1"/>
</dbReference>
<dbReference type="HOGENOM" id="CLU_1138426_0_0_1"/>
<dbReference type="Gene3D" id="1.10.10.10">
    <property type="entry name" value="Winged helix-like DNA-binding domain superfamily/Winged helix DNA-binding domain"/>
    <property type="match status" value="1"/>
</dbReference>
<dbReference type="InterPro" id="IPR036390">
    <property type="entry name" value="WH_DNA-bd_sf"/>
</dbReference>
<dbReference type="PANTHER" id="PTHR11829:SF343">
    <property type="entry name" value="FORK-HEAD DOMAIN-CONTAINING PROTEIN"/>
    <property type="match status" value="1"/>
</dbReference>
<proteinExistence type="predicted"/>
<evidence type="ECO:0000259" key="3">
    <source>
        <dbReference type="PROSITE" id="PS50039"/>
    </source>
</evidence>
<keyword evidence="1 2" id="KW-0238">DNA-binding</keyword>
<feature type="domain" description="Fork-head" evidence="3">
    <location>
        <begin position="126"/>
        <end position="207"/>
    </location>
</feature>
<dbReference type="Pfam" id="PF00250">
    <property type="entry name" value="Forkhead"/>
    <property type="match status" value="1"/>
</dbReference>
<dbReference type="GO" id="GO:0000981">
    <property type="term" value="F:DNA-binding transcription factor activity, RNA polymerase II-specific"/>
    <property type="evidence" value="ECO:0007669"/>
    <property type="project" value="TreeGrafter"/>
</dbReference>
<dbReference type="InterPro" id="IPR050211">
    <property type="entry name" value="FOX_domain-containing"/>
</dbReference>
<feature type="DNA-binding region" description="Fork-head" evidence="2">
    <location>
        <begin position="126"/>
        <end position="207"/>
    </location>
</feature>
<dbReference type="AlphaFoldDB" id="V5GNG7"/>
<keyword evidence="5" id="KW-1185">Reference proteome</keyword>
<evidence type="ECO:0000313" key="5">
    <source>
        <dbReference type="Proteomes" id="UP000019377"/>
    </source>
</evidence>
<reference evidence="5" key="1">
    <citation type="journal article" date="2013" name="Genome Announc.">
        <title>Draft genome sequence of Pseudozyma brasiliensis sp. nov. strain GHG001, a high producer of endo-1,4-xylanase isolated from an insect pest of sugarcane.</title>
        <authorList>
            <person name="Oliveira J.V.D.C."/>
            <person name="dos Santos R.A.C."/>
            <person name="Borges T.A."/>
            <person name="Riano-Pachon D.M."/>
            <person name="Goldman G.H."/>
        </authorList>
    </citation>
    <scope>NUCLEOTIDE SEQUENCE [LARGE SCALE GENOMIC DNA]</scope>
    <source>
        <strain evidence="5">GHG001</strain>
    </source>
</reference>
<dbReference type="SUPFAM" id="SSF46785">
    <property type="entry name" value="Winged helix' DNA-binding domain"/>
    <property type="match status" value="1"/>
</dbReference>
<dbReference type="STRING" id="1365824.V5GNG7"/>
<dbReference type="GO" id="GO:0005634">
    <property type="term" value="C:nucleus"/>
    <property type="evidence" value="ECO:0007669"/>
    <property type="project" value="UniProtKB-SubCell"/>
</dbReference>
<gene>
    <name evidence="4" type="ORF">PSEUBRA_SCAF2g02616</name>
</gene>
<keyword evidence="2" id="KW-0539">Nucleus</keyword>
<dbReference type="GO" id="GO:0000978">
    <property type="term" value="F:RNA polymerase II cis-regulatory region sequence-specific DNA binding"/>
    <property type="evidence" value="ECO:0007669"/>
    <property type="project" value="TreeGrafter"/>
</dbReference>
<dbReference type="InterPro" id="IPR036388">
    <property type="entry name" value="WH-like_DNA-bd_sf"/>
</dbReference>
<dbReference type="OrthoDB" id="5954824at2759"/>
<accession>V5GNG7</accession>
<dbReference type="EMBL" id="KI545862">
    <property type="protein sequence ID" value="EST07502.1"/>
    <property type="molecule type" value="Genomic_DNA"/>
</dbReference>
<dbReference type="eggNOG" id="KOG2294">
    <property type="taxonomic scope" value="Eukaryota"/>
</dbReference>
<comment type="subcellular location">
    <subcellularLocation>
        <location evidence="2">Nucleus</location>
    </subcellularLocation>
</comment>
<protein>
    <recommendedName>
        <fullName evidence="3">Fork-head domain-containing protein</fullName>
    </recommendedName>
</protein>
<dbReference type="SMART" id="SM00339">
    <property type="entry name" value="FH"/>
    <property type="match status" value="1"/>
</dbReference>
<sequence>MYLSQPRDLINSMSTGCSRGSIVVLPLDNHRHESSAPSTATDNFSASHTSLTSVHFGLKPHDSAELQTPPSSGHSDGHAVPLVHTPRDALTKALYSSDGITASRWFRAQHFQKIWERLDRGSPSSRPPHPYTELIKLCILKRREGKLTLKELYEDLEAKFLFYAASSSGKGWRNTIRHNLSTQPYFVKLEREPGQLGKGHYWAYCPDLEKPTSLAQSSIMQMTSLWSLSSSSTATARSWTQESG</sequence>
<dbReference type="Proteomes" id="UP000019377">
    <property type="component" value="Unassembled WGS sequence"/>
</dbReference>
<organism evidence="4 5">
    <name type="scientific">Kalmanozyma brasiliensis (strain GHG001)</name>
    <name type="common">Yeast</name>
    <name type="synonym">Pseudozyma brasiliensis</name>
    <dbReference type="NCBI Taxonomy" id="1365824"/>
    <lineage>
        <taxon>Eukaryota</taxon>
        <taxon>Fungi</taxon>
        <taxon>Dikarya</taxon>
        <taxon>Basidiomycota</taxon>
        <taxon>Ustilaginomycotina</taxon>
        <taxon>Ustilaginomycetes</taxon>
        <taxon>Ustilaginales</taxon>
        <taxon>Ustilaginaceae</taxon>
        <taxon>Kalmanozyma</taxon>
    </lineage>
</organism>